<keyword evidence="2" id="KW-1185">Reference proteome</keyword>
<dbReference type="EMBL" id="CP074691">
    <property type="protein sequence ID" value="QVL37596.1"/>
    <property type="molecule type" value="Genomic_DNA"/>
</dbReference>
<gene>
    <name evidence="1" type="ORF">KIH16_05790</name>
</gene>
<name>A0ACD1DZJ8_9BACT</name>
<sequence length="337" mass="36724">MSAWADATGCPLWGPWPGAAAPLCRIDDVPIPSLRFLPKGGLLLKKLLLLLPVAALFALSGVAFAGHGEVSEKEVRRAVLVVSFGTSMPEARHAIDSLVDEARRAFPDAEVRLAYTSNIIRRKILKEENLFIPTPLEALAKLQDDGFTHVYVQPTHIIPGEEYEDLGRVVTALASIPGKFGFEKIVLGAPLLADEGDCADLAAILHRTYGDRLGSDRAVVFMGHGSPHSANAFYSQMALCLEKVSDRFFLGTVEGFPSFDDMVRHLEKSGVRRVTLVPLMIVAGDHARNDMADGDDPESWFSQLKERGYRVDAVISGLGENGEVRALFLNHLKALVD</sequence>
<proteinExistence type="predicted"/>
<evidence type="ECO:0000313" key="1">
    <source>
        <dbReference type="EMBL" id="QVL37596.1"/>
    </source>
</evidence>
<reference evidence="1" key="1">
    <citation type="submission" date="2021-05" db="EMBL/GenBank/DDBJ databases">
        <title>An isolated secondary fermenter in methanogenic hydrocarbon-degrading communities.</title>
        <authorList>
            <person name="Liu Y.-F."/>
            <person name="Liu Z.-l."/>
        </authorList>
    </citation>
    <scope>NUCLEOTIDE SEQUENCE</scope>
    <source>
        <strain evidence="1">L-13</strain>
    </source>
</reference>
<dbReference type="Proteomes" id="UP000682204">
    <property type="component" value="Chromosome"/>
</dbReference>
<organism evidence="1 2">
    <name type="scientific">Aminirod propionatiphilus</name>
    <dbReference type="NCBI Taxonomy" id="3415223"/>
    <lineage>
        <taxon>Bacteria</taxon>
        <taxon>Thermotogati</taxon>
        <taxon>Synergistota</taxon>
        <taxon>Synergistia</taxon>
        <taxon>Synergistales</taxon>
        <taxon>Aminiphilaceae</taxon>
        <taxon>Aminirod</taxon>
    </lineage>
</organism>
<accession>A0ACD1DZJ8</accession>
<evidence type="ECO:0000313" key="2">
    <source>
        <dbReference type="Proteomes" id="UP000682204"/>
    </source>
</evidence>
<protein>
    <submittedName>
        <fullName evidence="1">Sirohydrochlorin cobaltochelatase</fullName>
    </submittedName>
</protein>